<evidence type="ECO:0000256" key="15">
    <source>
        <dbReference type="ARBA" id="ARBA00023306"/>
    </source>
</evidence>
<dbReference type="PROSITE" id="PS50011">
    <property type="entry name" value="PROTEIN_KINASE_DOM"/>
    <property type="match status" value="1"/>
</dbReference>
<protein>
    <recommendedName>
        <fullName evidence="4">Maternal embryonic leucine zipper kinase</fullName>
        <ecNumber evidence="3">2.7.11.1</ecNumber>
    </recommendedName>
</protein>
<dbReference type="EC" id="2.7.11.1" evidence="3"/>
<reference evidence="22 23" key="1">
    <citation type="submission" date="2020-08" db="EMBL/GenBank/DDBJ databases">
        <authorList>
            <person name="Hejnol A."/>
        </authorList>
    </citation>
    <scope>NUCLEOTIDE SEQUENCE [LARGE SCALE GENOMIC DNA]</scope>
</reference>
<dbReference type="GO" id="GO:0005886">
    <property type="term" value="C:plasma membrane"/>
    <property type="evidence" value="ECO:0007669"/>
    <property type="project" value="UniProtKB-SubCell"/>
</dbReference>
<evidence type="ECO:0000259" key="20">
    <source>
        <dbReference type="PROSITE" id="PS50011"/>
    </source>
</evidence>
<keyword evidence="12 18" id="KW-0067">ATP-binding</keyword>
<sequence>MSHYSALKGYYHVRETIGSGGFAKVKLAYHNLTGDKVAIKIMDKRQLGEDLPRVRTEIDAMKVLSQQHICKLYQVIETEEKFFMILEYCPGGELFDYIVAKDRLLEEEARGFFRQIASAVAYIHDKGYAHRDLKPENLLLDEDQHLKMIDFGLCAKPQGGMQRHLATCCGSPAYAAPELVAGQEYLGSEADVWSMGVLLYALLCGFLPFDDDNIANLYKKIQSGKYDVPKWLTRESVKLLDDLLQVDPKKRIPIKHLLCHPWLLTGYDVPVSFKPKHKKRYIDEDCLTELSVFYNRRREDLKREINEWNYDYLTATYLLLLNRKHKKRPIRLISQHRLLDNSRCNPETPVFENSGHDLFKQPVTPSTLTKSSRRKDKENVNRTPKNRRPVTVGQSPPLSTKKKKQCTPPTSQYGLDLIGTPMTPMSKQEIETRVFNQTLSPSRSMDSQLNNLSVNMALQTPVSAKERNSPRRKAGKSPLEQNHGSGSIDTELDRIHMSIGTPKSQKKSVLGSIERGIDRMITMLTPKKRHPSNSDQPRKVKAIYNVSNTCQHSADVVLERLKTVLRERNLPYKQIACYTLRCSMADDWGKVQLAFNLEVCQIQKMNVVGVLRKRVKGDTWHYKRLCEDILKAAEL</sequence>
<evidence type="ECO:0000256" key="18">
    <source>
        <dbReference type="PROSITE-ProRule" id="PRU10141"/>
    </source>
</evidence>
<feature type="domain" description="Protein kinase" evidence="20">
    <location>
        <begin position="11"/>
        <end position="263"/>
    </location>
</feature>
<evidence type="ECO:0000256" key="12">
    <source>
        <dbReference type="ARBA" id="ARBA00022840"/>
    </source>
</evidence>
<dbReference type="GO" id="GO:0035556">
    <property type="term" value="P:intracellular signal transduction"/>
    <property type="evidence" value="ECO:0007669"/>
    <property type="project" value="TreeGrafter"/>
</dbReference>
<dbReference type="PROSITE" id="PS00108">
    <property type="entry name" value="PROTEIN_KINASE_ST"/>
    <property type="match status" value="1"/>
</dbReference>
<keyword evidence="5" id="KW-1003">Cell membrane</keyword>
<keyword evidence="15" id="KW-0131">Cell cycle</keyword>
<comment type="catalytic activity">
    <reaction evidence="16">
        <text>L-threonyl-[protein] + ATP = O-phospho-L-threonyl-[protein] + ADP + H(+)</text>
        <dbReference type="Rhea" id="RHEA:46608"/>
        <dbReference type="Rhea" id="RHEA-COMP:11060"/>
        <dbReference type="Rhea" id="RHEA-COMP:11605"/>
        <dbReference type="ChEBI" id="CHEBI:15378"/>
        <dbReference type="ChEBI" id="CHEBI:30013"/>
        <dbReference type="ChEBI" id="CHEBI:30616"/>
        <dbReference type="ChEBI" id="CHEBI:61977"/>
        <dbReference type="ChEBI" id="CHEBI:456216"/>
        <dbReference type="EC" id="2.7.11.1"/>
    </reaction>
</comment>
<dbReference type="GO" id="GO:0004674">
    <property type="term" value="F:protein serine/threonine kinase activity"/>
    <property type="evidence" value="ECO:0007669"/>
    <property type="project" value="UniProtKB-KW"/>
</dbReference>
<evidence type="ECO:0000256" key="19">
    <source>
        <dbReference type="SAM" id="MobiDB-lite"/>
    </source>
</evidence>
<dbReference type="InterPro" id="IPR011009">
    <property type="entry name" value="Kinase-like_dom_sf"/>
</dbReference>
<dbReference type="PANTHER" id="PTHR24346">
    <property type="entry name" value="MAP/MICROTUBULE AFFINITY-REGULATING KINASE"/>
    <property type="match status" value="1"/>
</dbReference>
<evidence type="ECO:0000256" key="7">
    <source>
        <dbReference type="ARBA" id="ARBA00022553"/>
    </source>
</evidence>
<dbReference type="InterPro" id="IPR048637">
    <property type="entry name" value="MELK_UBA"/>
</dbReference>
<evidence type="ECO:0000256" key="2">
    <source>
        <dbReference type="ARBA" id="ARBA00006234"/>
    </source>
</evidence>
<comment type="subcellular location">
    <subcellularLocation>
        <location evidence="1">Cell membrane</location>
        <topology evidence="1">Peripheral membrane protein</topology>
    </subcellularLocation>
</comment>
<dbReference type="InterPro" id="IPR028375">
    <property type="entry name" value="KA1/Ssp2_C"/>
</dbReference>
<dbReference type="CDD" id="cd14078">
    <property type="entry name" value="STKc_MELK"/>
    <property type="match status" value="1"/>
</dbReference>
<feature type="region of interest" description="Disordered" evidence="19">
    <location>
        <begin position="350"/>
        <end position="422"/>
    </location>
</feature>
<keyword evidence="14" id="KW-0472">Membrane</keyword>
<dbReference type="GO" id="GO:0008289">
    <property type="term" value="F:lipid binding"/>
    <property type="evidence" value="ECO:0007669"/>
    <property type="project" value="UniProtKB-KW"/>
</dbReference>
<dbReference type="CDD" id="cd12198">
    <property type="entry name" value="MELK_C"/>
    <property type="match status" value="1"/>
</dbReference>
<gene>
    <name evidence="22" type="ORF">DGYR_LOCUS1979</name>
</gene>
<evidence type="ECO:0000256" key="6">
    <source>
        <dbReference type="ARBA" id="ARBA00022527"/>
    </source>
</evidence>
<keyword evidence="9" id="KW-0053">Apoptosis</keyword>
<dbReference type="FunFam" id="3.30.310.80:FF:000011">
    <property type="entry name" value="Non-specific serine/threonine protein kinase"/>
    <property type="match status" value="1"/>
</dbReference>
<dbReference type="Proteomes" id="UP000549394">
    <property type="component" value="Unassembled WGS sequence"/>
</dbReference>
<keyword evidence="6" id="KW-0723">Serine/threonine-protein kinase</keyword>
<dbReference type="PROSITE" id="PS50032">
    <property type="entry name" value="KA1"/>
    <property type="match status" value="1"/>
</dbReference>
<dbReference type="PROSITE" id="PS00107">
    <property type="entry name" value="PROTEIN_KINASE_ATP"/>
    <property type="match status" value="1"/>
</dbReference>
<evidence type="ECO:0000256" key="4">
    <source>
        <dbReference type="ARBA" id="ARBA00017168"/>
    </source>
</evidence>
<dbReference type="InterPro" id="IPR034673">
    <property type="entry name" value="MELK"/>
</dbReference>
<dbReference type="InterPro" id="IPR017441">
    <property type="entry name" value="Protein_kinase_ATP_BS"/>
</dbReference>
<feature type="binding site" evidence="18">
    <location>
        <position position="40"/>
    </location>
    <ligand>
        <name>ATP</name>
        <dbReference type="ChEBI" id="CHEBI:30616"/>
    </ligand>
</feature>
<evidence type="ECO:0000256" key="11">
    <source>
        <dbReference type="ARBA" id="ARBA00022777"/>
    </source>
</evidence>
<dbReference type="SUPFAM" id="SSF103243">
    <property type="entry name" value="KA1-like"/>
    <property type="match status" value="1"/>
</dbReference>
<proteinExistence type="inferred from homology"/>
<keyword evidence="10 18" id="KW-0547">Nucleotide-binding</keyword>
<dbReference type="InterPro" id="IPR000719">
    <property type="entry name" value="Prot_kinase_dom"/>
</dbReference>
<dbReference type="GO" id="GO:0005737">
    <property type="term" value="C:cytoplasm"/>
    <property type="evidence" value="ECO:0007669"/>
    <property type="project" value="TreeGrafter"/>
</dbReference>
<evidence type="ECO:0000256" key="10">
    <source>
        <dbReference type="ARBA" id="ARBA00022741"/>
    </source>
</evidence>
<feature type="compositionally biased region" description="Polar residues" evidence="19">
    <location>
        <begin position="479"/>
        <end position="488"/>
    </location>
</feature>
<evidence type="ECO:0000256" key="8">
    <source>
        <dbReference type="ARBA" id="ARBA00022679"/>
    </source>
</evidence>
<evidence type="ECO:0000259" key="21">
    <source>
        <dbReference type="PROSITE" id="PS50032"/>
    </source>
</evidence>
<comment type="caution">
    <text evidence="22">The sequence shown here is derived from an EMBL/GenBank/DDBJ whole genome shotgun (WGS) entry which is preliminary data.</text>
</comment>
<feature type="domain" description="KA1" evidence="21">
    <location>
        <begin position="586"/>
        <end position="635"/>
    </location>
</feature>
<evidence type="ECO:0000256" key="1">
    <source>
        <dbReference type="ARBA" id="ARBA00004202"/>
    </source>
</evidence>
<dbReference type="Gene3D" id="1.10.510.10">
    <property type="entry name" value="Transferase(Phosphotransferase) domain 1"/>
    <property type="match status" value="1"/>
</dbReference>
<evidence type="ECO:0000313" key="22">
    <source>
        <dbReference type="EMBL" id="CAD5112914.1"/>
    </source>
</evidence>
<evidence type="ECO:0000256" key="5">
    <source>
        <dbReference type="ARBA" id="ARBA00022475"/>
    </source>
</evidence>
<dbReference type="AlphaFoldDB" id="A0A7I8VAL4"/>
<dbReference type="InterPro" id="IPR008271">
    <property type="entry name" value="Ser/Thr_kinase_AS"/>
</dbReference>
<dbReference type="GO" id="GO:0005524">
    <property type="term" value="F:ATP binding"/>
    <property type="evidence" value="ECO:0007669"/>
    <property type="project" value="UniProtKB-UniRule"/>
</dbReference>
<keyword evidence="8" id="KW-0808">Transferase</keyword>
<dbReference type="Pfam" id="PF21594">
    <property type="entry name" value="UBA_MELK"/>
    <property type="match status" value="1"/>
</dbReference>
<dbReference type="FunFam" id="3.30.200.20:FF:000003">
    <property type="entry name" value="Non-specific serine/threonine protein kinase"/>
    <property type="match status" value="1"/>
</dbReference>
<dbReference type="Gene3D" id="3.30.310.80">
    <property type="entry name" value="Kinase associated domain 1, KA1"/>
    <property type="match status" value="1"/>
</dbReference>
<evidence type="ECO:0000256" key="9">
    <source>
        <dbReference type="ARBA" id="ARBA00022703"/>
    </source>
</evidence>
<evidence type="ECO:0000256" key="14">
    <source>
        <dbReference type="ARBA" id="ARBA00023136"/>
    </source>
</evidence>
<evidence type="ECO:0000256" key="13">
    <source>
        <dbReference type="ARBA" id="ARBA00023121"/>
    </source>
</evidence>
<name>A0A7I8VAL4_9ANNE</name>
<dbReference type="GO" id="GO:0006915">
    <property type="term" value="P:apoptotic process"/>
    <property type="evidence" value="ECO:0007669"/>
    <property type="project" value="UniProtKB-KW"/>
</dbReference>
<organism evidence="22 23">
    <name type="scientific">Dimorphilus gyrociliatus</name>
    <dbReference type="NCBI Taxonomy" id="2664684"/>
    <lineage>
        <taxon>Eukaryota</taxon>
        <taxon>Metazoa</taxon>
        <taxon>Spiralia</taxon>
        <taxon>Lophotrochozoa</taxon>
        <taxon>Annelida</taxon>
        <taxon>Polychaeta</taxon>
        <taxon>Polychaeta incertae sedis</taxon>
        <taxon>Dinophilidae</taxon>
        <taxon>Dimorphilus</taxon>
    </lineage>
</organism>
<dbReference type="SUPFAM" id="SSF56112">
    <property type="entry name" value="Protein kinase-like (PK-like)"/>
    <property type="match status" value="1"/>
</dbReference>
<keyword evidence="7" id="KW-0597">Phosphoprotein</keyword>
<evidence type="ECO:0000256" key="16">
    <source>
        <dbReference type="ARBA" id="ARBA00047899"/>
    </source>
</evidence>
<accession>A0A7I8VAL4</accession>
<dbReference type="InterPro" id="IPR001772">
    <property type="entry name" value="KA1_dom"/>
</dbReference>
<comment type="similarity">
    <text evidence="2">Belongs to the protein kinase superfamily. CAMK Ser/Thr protein kinase family. SNF1 subfamily.</text>
</comment>
<dbReference type="FunFam" id="1.10.510.10:FF:000901">
    <property type="entry name" value="Maternal embryonic leucine zipper kinase"/>
    <property type="match status" value="1"/>
</dbReference>
<dbReference type="PANTHER" id="PTHR24346:SF30">
    <property type="entry name" value="MATERNAL EMBRYONIC LEUCINE ZIPPER KINASE"/>
    <property type="match status" value="1"/>
</dbReference>
<feature type="region of interest" description="Disordered" evidence="19">
    <location>
        <begin position="460"/>
        <end position="510"/>
    </location>
</feature>
<evidence type="ECO:0000313" key="23">
    <source>
        <dbReference type="Proteomes" id="UP000549394"/>
    </source>
</evidence>
<dbReference type="EMBL" id="CAJFCJ010000003">
    <property type="protein sequence ID" value="CAD5112914.1"/>
    <property type="molecule type" value="Genomic_DNA"/>
</dbReference>
<dbReference type="SMART" id="SM00220">
    <property type="entry name" value="S_TKc"/>
    <property type="match status" value="1"/>
</dbReference>
<keyword evidence="13" id="KW-0446">Lipid-binding</keyword>
<evidence type="ECO:0000256" key="17">
    <source>
        <dbReference type="ARBA" id="ARBA00048679"/>
    </source>
</evidence>
<dbReference type="OrthoDB" id="193931at2759"/>
<dbReference type="Pfam" id="PF02149">
    <property type="entry name" value="KA1"/>
    <property type="match status" value="1"/>
</dbReference>
<comment type="catalytic activity">
    <reaction evidence="17">
        <text>L-seryl-[protein] + ATP = O-phospho-L-seryl-[protein] + ADP + H(+)</text>
        <dbReference type="Rhea" id="RHEA:17989"/>
        <dbReference type="Rhea" id="RHEA-COMP:9863"/>
        <dbReference type="Rhea" id="RHEA-COMP:11604"/>
        <dbReference type="ChEBI" id="CHEBI:15378"/>
        <dbReference type="ChEBI" id="CHEBI:29999"/>
        <dbReference type="ChEBI" id="CHEBI:30616"/>
        <dbReference type="ChEBI" id="CHEBI:83421"/>
        <dbReference type="ChEBI" id="CHEBI:456216"/>
        <dbReference type="EC" id="2.7.11.1"/>
    </reaction>
</comment>
<dbReference type="Pfam" id="PF00069">
    <property type="entry name" value="Pkinase"/>
    <property type="match status" value="1"/>
</dbReference>
<keyword evidence="11" id="KW-0418">Kinase</keyword>
<keyword evidence="23" id="KW-1185">Reference proteome</keyword>
<evidence type="ECO:0000256" key="3">
    <source>
        <dbReference type="ARBA" id="ARBA00012513"/>
    </source>
</evidence>